<feature type="domain" description="ABC transmembrane type-1" evidence="6">
    <location>
        <begin position="99"/>
        <end position="314"/>
    </location>
</feature>
<feature type="transmembrane region" description="Helical" evidence="5">
    <location>
        <begin position="101"/>
        <end position="126"/>
    </location>
</feature>
<evidence type="ECO:0000313" key="7">
    <source>
        <dbReference type="EMBL" id="MBR7826006.1"/>
    </source>
</evidence>
<protein>
    <submittedName>
        <fullName evidence="7">ABC transporter permease</fullName>
    </submittedName>
</protein>
<feature type="transmembrane region" description="Helical" evidence="5">
    <location>
        <begin position="295"/>
        <end position="321"/>
    </location>
</feature>
<keyword evidence="4 5" id="KW-0472">Membrane</keyword>
<dbReference type="GO" id="GO:0055085">
    <property type="term" value="P:transmembrane transport"/>
    <property type="evidence" value="ECO:0007669"/>
    <property type="project" value="InterPro"/>
</dbReference>
<keyword evidence="8" id="KW-1185">Reference proteome</keyword>
<feature type="transmembrane region" description="Helical" evidence="5">
    <location>
        <begin position="249"/>
        <end position="275"/>
    </location>
</feature>
<evidence type="ECO:0000256" key="3">
    <source>
        <dbReference type="ARBA" id="ARBA00022989"/>
    </source>
</evidence>
<dbReference type="RefSeq" id="WP_212517152.1">
    <property type="nucleotide sequence ID" value="NZ_JAGSOH010000011.1"/>
</dbReference>
<dbReference type="InterPro" id="IPR035906">
    <property type="entry name" value="MetI-like_sf"/>
</dbReference>
<dbReference type="SUPFAM" id="SSF161098">
    <property type="entry name" value="MetI-like"/>
    <property type="match status" value="1"/>
</dbReference>
<dbReference type="GO" id="GO:0005886">
    <property type="term" value="C:plasma membrane"/>
    <property type="evidence" value="ECO:0007669"/>
    <property type="project" value="UniProtKB-SubCell"/>
</dbReference>
<evidence type="ECO:0000256" key="1">
    <source>
        <dbReference type="ARBA" id="ARBA00004141"/>
    </source>
</evidence>
<comment type="subcellular location">
    <subcellularLocation>
        <location evidence="5">Cell membrane</location>
        <topology evidence="5">Multi-pass membrane protein</topology>
    </subcellularLocation>
    <subcellularLocation>
        <location evidence="1">Membrane</location>
        <topology evidence="1">Multi-pass membrane protein</topology>
    </subcellularLocation>
</comment>
<organism evidence="7 8">
    <name type="scientific">Actinospica acidithermotolerans</name>
    <dbReference type="NCBI Taxonomy" id="2828514"/>
    <lineage>
        <taxon>Bacteria</taxon>
        <taxon>Bacillati</taxon>
        <taxon>Actinomycetota</taxon>
        <taxon>Actinomycetes</taxon>
        <taxon>Catenulisporales</taxon>
        <taxon>Actinospicaceae</taxon>
        <taxon>Actinospica</taxon>
    </lineage>
</organism>
<evidence type="ECO:0000256" key="2">
    <source>
        <dbReference type="ARBA" id="ARBA00022692"/>
    </source>
</evidence>
<dbReference type="Pfam" id="PF00528">
    <property type="entry name" value="BPD_transp_1"/>
    <property type="match status" value="1"/>
</dbReference>
<dbReference type="Gene3D" id="1.10.3720.10">
    <property type="entry name" value="MetI-like"/>
    <property type="match status" value="1"/>
</dbReference>
<comment type="similarity">
    <text evidence="5">Belongs to the binding-protein-dependent transport system permease family.</text>
</comment>
<keyword evidence="5" id="KW-0813">Transport</keyword>
<name>A0A941E6K6_9ACTN</name>
<dbReference type="PROSITE" id="PS50928">
    <property type="entry name" value="ABC_TM1"/>
    <property type="match status" value="1"/>
</dbReference>
<evidence type="ECO:0000259" key="6">
    <source>
        <dbReference type="PROSITE" id="PS50928"/>
    </source>
</evidence>
<dbReference type="PANTHER" id="PTHR43376:SF1">
    <property type="entry name" value="OLIGOPEPTIDE TRANSPORT SYSTEM PERMEASE PROTEIN"/>
    <property type="match status" value="1"/>
</dbReference>
<dbReference type="Proteomes" id="UP000676325">
    <property type="component" value="Unassembled WGS sequence"/>
</dbReference>
<gene>
    <name evidence="7" type="ORF">KDK95_06790</name>
</gene>
<feature type="transmembrane region" description="Helical" evidence="5">
    <location>
        <begin position="138"/>
        <end position="160"/>
    </location>
</feature>
<dbReference type="AlphaFoldDB" id="A0A941E6K6"/>
<sequence length="329" mass="35455">MSLLIRRIGFYVLAAYAAITLNFFIPRLLPGNALDAVLTTMRGEITPQELAGMAAQYGIDSKQSLLAQYFTYIGHTLSGNFGFSTSKQVPVSTVLGGELPWTVGLIGTATVLAFLLGTLIGVIAGWKRGGLIDAVVPVSAFFQAVPYFILGLLLLIIFGADLHWFPIGGGYDATSRTVTYVQGWNWPYMSSVLQHAVLPAATVVLASIAGWIVGMRNMMITTMDEDYVLVACAKGLPRWRAMAIAARNAILPTISNFTLSISLVVTGAILVEVVFNYPGVGLEMFNAVQSTDYPLIQGILLVVTLAVLIANLLADFAYIVLDPRSRREA</sequence>
<keyword evidence="2 5" id="KW-0812">Transmembrane</keyword>
<comment type="caution">
    <text evidence="7">The sequence shown here is derived from an EMBL/GenBank/DDBJ whole genome shotgun (WGS) entry which is preliminary data.</text>
</comment>
<feature type="transmembrane region" description="Helical" evidence="5">
    <location>
        <begin position="192"/>
        <end position="213"/>
    </location>
</feature>
<evidence type="ECO:0000313" key="8">
    <source>
        <dbReference type="Proteomes" id="UP000676325"/>
    </source>
</evidence>
<proteinExistence type="inferred from homology"/>
<feature type="transmembrane region" description="Helical" evidence="5">
    <location>
        <begin position="7"/>
        <end position="25"/>
    </location>
</feature>
<accession>A0A941E6K6</accession>
<dbReference type="EMBL" id="JAGSOH010000011">
    <property type="protein sequence ID" value="MBR7826006.1"/>
    <property type="molecule type" value="Genomic_DNA"/>
</dbReference>
<dbReference type="PANTHER" id="PTHR43376">
    <property type="entry name" value="OLIGOPEPTIDE TRANSPORT SYSTEM PERMEASE PROTEIN"/>
    <property type="match status" value="1"/>
</dbReference>
<evidence type="ECO:0000256" key="4">
    <source>
        <dbReference type="ARBA" id="ARBA00023136"/>
    </source>
</evidence>
<keyword evidence="3 5" id="KW-1133">Transmembrane helix</keyword>
<dbReference type="CDD" id="cd06261">
    <property type="entry name" value="TM_PBP2"/>
    <property type="match status" value="1"/>
</dbReference>
<dbReference type="InterPro" id="IPR000515">
    <property type="entry name" value="MetI-like"/>
</dbReference>
<evidence type="ECO:0000256" key="5">
    <source>
        <dbReference type="RuleBase" id="RU363032"/>
    </source>
</evidence>
<reference evidence="7" key="1">
    <citation type="submission" date="2021-04" db="EMBL/GenBank/DDBJ databases">
        <title>Genome based classification of Actinospica acidithermotolerans sp. nov., an actinobacterium isolated from an Indonesian hot spring.</title>
        <authorList>
            <person name="Kusuma A.B."/>
            <person name="Putra K.E."/>
            <person name="Nafisah S."/>
            <person name="Loh J."/>
            <person name="Nouioui I."/>
            <person name="Goodfellow M."/>
        </authorList>
    </citation>
    <scope>NUCLEOTIDE SEQUENCE</scope>
    <source>
        <strain evidence="7">MGRD01-02</strain>
    </source>
</reference>